<dbReference type="CDD" id="cd00531">
    <property type="entry name" value="NTF2_like"/>
    <property type="match status" value="1"/>
</dbReference>
<evidence type="ECO:0000313" key="3">
    <source>
        <dbReference type="Proteomes" id="UP001500731"/>
    </source>
</evidence>
<gene>
    <name evidence="2" type="ORF">GCM10023171_26810</name>
</gene>
<proteinExistence type="predicted"/>
<dbReference type="InterPro" id="IPR032710">
    <property type="entry name" value="NTF2-like_dom_sf"/>
</dbReference>
<feature type="domain" description="SnoaL-like" evidence="1">
    <location>
        <begin position="11"/>
        <end position="132"/>
    </location>
</feature>
<dbReference type="Proteomes" id="UP001500731">
    <property type="component" value="Unassembled WGS sequence"/>
</dbReference>
<keyword evidence="3" id="KW-1185">Reference proteome</keyword>
<dbReference type="InterPro" id="IPR037401">
    <property type="entry name" value="SnoaL-like"/>
</dbReference>
<dbReference type="SUPFAM" id="SSF54427">
    <property type="entry name" value="NTF2-like"/>
    <property type="match status" value="1"/>
</dbReference>
<protein>
    <recommendedName>
        <fullName evidence="1">SnoaL-like domain-containing protein</fullName>
    </recommendedName>
</protein>
<comment type="caution">
    <text evidence="2">The sequence shown here is derived from an EMBL/GenBank/DDBJ whole genome shotgun (WGS) entry which is preliminary data.</text>
</comment>
<evidence type="ECO:0000313" key="2">
    <source>
        <dbReference type="EMBL" id="GAA4488032.1"/>
    </source>
</evidence>
<sequence length="152" mass="16773">MSGELERRLLALEDRAEIGELIARYGPAVDSGDGAAVAALWAPNGTYRFDDVELDATGVRALVSYPTHMDYMERGCAHILSAPRISIDGDTAVAITHSAVMIHDGTRWLGERVSANRWELRRLPEGWRVQRRVNRLLDGAPEARLLFSSGSD</sequence>
<dbReference type="Gene3D" id="3.10.450.50">
    <property type="match status" value="1"/>
</dbReference>
<name>A0ABP8PLH8_9MICO</name>
<dbReference type="Pfam" id="PF13577">
    <property type="entry name" value="SnoaL_4"/>
    <property type="match status" value="1"/>
</dbReference>
<organism evidence="2 3">
    <name type="scientific">Microbacterium panaciterrae</name>
    <dbReference type="NCBI Taxonomy" id="985759"/>
    <lineage>
        <taxon>Bacteria</taxon>
        <taxon>Bacillati</taxon>
        <taxon>Actinomycetota</taxon>
        <taxon>Actinomycetes</taxon>
        <taxon>Micrococcales</taxon>
        <taxon>Microbacteriaceae</taxon>
        <taxon>Microbacterium</taxon>
    </lineage>
</organism>
<reference evidence="3" key="1">
    <citation type="journal article" date="2019" name="Int. J. Syst. Evol. Microbiol.">
        <title>The Global Catalogue of Microorganisms (GCM) 10K type strain sequencing project: providing services to taxonomists for standard genome sequencing and annotation.</title>
        <authorList>
            <consortium name="The Broad Institute Genomics Platform"/>
            <consortium name="The Broad Institute Genome Sequencing Center for Infectious Disease"/>
            <person name="Wu L."/>
            <person name="Ma J."/>
        </authorList>
    </citation>
    <scope>NUCLEOTIDE SEQUENCE [LARGE SCALE GENOMIC DNA]</scope>
    <source>
        <strain evidence="3">JCM 17839</strain>
    </source>
</reference>
<evidence type="ECO:0000259" key="1">
    <source>
        <dbReference type="Pfam" id="PF13577"/>
    </source>
</evidence>
<accession>A0ABP8PLH8</accession>
<dbReference type="EMBL" id="BAABGP010000018">
    <property type="protein sequence ID" value="GAA4488032.1"/>
    <property type="molecule type" value="Genomic_DNA"/>
</dbReference>